<dbReference type="AlphaFoldDB" id="A0AAD1Z522"/>
<sequence>MRRRRHGVGIDLPTIEVRFENLNIEVEANVRGRVLPTFMRREIAVLVIACGADNRNENDEAGMNESWYSLVCFIFVAELVVIEQEQLVHGVIHLLLSIF</sequence>
<organism evidence="1 2">
    <name type="scientific">Fraxinus pennsylvanica</name>
    <dbReference type="NCBI Taxonomy" id="56036"/>
    <lineage>
        <taxon>Eukaryota</taxon>
        <taxon>Viridiplantae</taxon>
        <taxon>Streptophyta</taxon>
        <taxon>Embryophyta</taxon>
        <taxon>Tracheophyta</taxon>
        <taxon>Spermatophyta</taxon>
        <taxon>Magnoliopsida</taxon>
        <taxon>eudicotyledons</taxon>
        <taxon>Gunneridae</taxon>
        <taxon>Pentapetalae</taxon>
        <taxon>asterids</taxon>
        <taxon>lamiids</taxon>
        <taxon>Lamiales</taxon>
        <taxon>Oleaceae</taxon>
        <taxon>Oleeae</taxon>
        <taxon>Fraxinus</taxon>
    </lineage>
</organism>
<keyword evidence="2" id="KW-1185">Reference proteome</keyword>
<dbReference type="EMBL" id="OU503041">
    <property type="protein sequence ID" value="CAI9763034.1"/>
    <property type="molecule type" value="Genomic_DNA"/>
</dbReference>
<name>A0AAD1Z522_9LAMI</name>
<evidence type="ECO:0000313" key="2">
    <source>
        <dbReference type="Proteomes" id="UP000834106"/>
    </source>
</evidence>
<protein>
    <submittedName>
        <fullName evidence="1">Uncharacterized protein</fullName>
    </submittedName>
</protein>
<evidence type="ECO:0000313" key="1">
    <source>
        <dbReference type="EMBL" id="CAI9763034.1"/>
    </source>
</evidence>
<reference evidence="1" key="1">
    <citation type="submission" date="2023-05" db="EMBL/GenBank/DDBJ databases">
        <authorList>
            <person name="Huff M."/>
        </authorList>
    </citation>
    <scope>NUCLEOTIDE SEQUENCE</scope>
</reference>
<dbReference type="Proteomes" id="UP000834106">
    <property type="component" value="Chromosome 6"/>
</dbReference>
<proteinExistence type="predicted"/>
<gene>
    <name evidence="1" type="ORF">FPE_LOCUS10464</name>
</gene>
<accession>A0AAD1Z522</accession>